<feature type="domain" description="NmrA-like" evidence="1">
    <location>
        <begin position="4"/>
        <end position="233"/>
    </location>
</feature>
<dbReference type="AlphaFoldDB" id="A0A387FP15"/>
<dbReference type="PANTHER" id="PTHR43162">
    <property type="match status" value="1"/>
</dbReference>
<dbReference type="InterPro" id="IPR008030">
    <property type="entry name" value="NmrA-like"/>
</dbReference>
<sequence length="289" mass="31056">MFVITAVTGKVGGTTAHALISAGHKIRAVVRDRAKGAEWEKLGVEVAVATFDDADALARAFEGAEGVFVMASPNFAPDPGFPGARRDAAAQAAAIQRAQPGKVVMLSSIGGQRTSGLGLITQVHMLEEALAPLTMPVATLRPTWFMENSLWDIAPARETGEMPSYLSPLDKPYSMIATADIGAIAARTMAESWTGRRVIEIEGPKRYTQIEIATLIGQAIGRPVVAKPVPRAEWEQRFRAQGAAWPEPRIEMIESFSSGWIDFEPAEVNEHVVAPTPFETVLAELAKIA</sequence>
<dbReference type="Pfam" id="PF05368">
    <property type="entry name" value="NmrA"/>
    <property type="match status" value="1"/>
</dbReference>
<evidence type="ECO:0000313" key="3">
    <source>
        <dbReference type="Proteomes" id="UP000282195"/>
    </source>
</evidence>
<dbReference type="RefSeq" id="WP_120705239.1">
    <property type="nucleotide sequence ID" value="NZ_CP032694.1"/>
</dbReference>
<organism evidence="2 3">
    <name type="scientific">Rhizobium jaguaris</name>
    <dbReference type="NCBI Taxonomy" id="1312183"/>
    <lineage>
        <taxon>Bacteria</taxon>
        <taxon>Pseudomonadati</taxon>
        <taxon>Pseudomonadota</taxon>
        <taxon>Alphaproteobacteria</taxon>
        <taxon>Hyphomicrobiales</taxon>
        <taxon>Rhizobiaceae</taxon>
        <taxon>Rhizobium/Agrobacterium group</taxon>
        <taxon>Rhizobium</taxon>
    </lineage>
</organism>
<reference evidence="2 3" key="1">
    <citation type="submission" date="2018-10" db="EMBL/GenBank/DDBJ databases">
        <title>Rhizobium etli, R. leguminosarum and a new Rhizobium genospecies from Phaseolus dumosus.</title>
        <authorList>
            <person name="Ramirez-Puebla S.T."/>
            <person name="Rogel-Hernandez M.A."/>
            <person name="Guerrero G."/>
            <person name="Ormeno-Orrillo E."/>
            <person name="Martinez-Romero J.C."/>
            <person name="Negrete-Yankelevich S."/>
            <person name="Martinez-Romero E."/>
        </authorList>
    </citation>
    <scope>NUCLEOTIDE SEQUENCE [LARGE SCALE GENOMIC DNA]</scope>
    <source>
        <strain evidence="2 3">CCGE525</strain>
    </source>
</reference>
<dbReference type="KEGG" id="rjg:CCGE525_16570"/>
<name>A0A387FP15_9HYPH</name>
<dbReference type="Gene3D" id="3.90.25.10">
    <property type="entry name" value="UDP-galactose 4-epimerase, domain 1"/>
    <property type="match status" value="1"/>
</dbReference>
<dbReference type="OrthoDB" id="7352262at2"/>
<evidence type="ECO:0000313" key="2">
    <source>
        <dbReference type="EMBL" id="AYG60249.1"/>
    </source>
</evidence>
<dbReference type="InterPro" id="IPR051604">
    <property type="entry name" value="Ergot_Alk_Oxidoreductase"/>
</dbReference>
<gene>
    <name evidence="2" type="ORF">CCGE525_16570</name>
</gene>
<evidence type="ECO:0000259" key="1">
    <source>
        <dbReference type="Pfam" id="PF05368"/>
    </source>
</evidence>
<keyword evidence="3" id="KW-1185">Reference proteome</keyword>
<dbReference type="EMBL" id="CP032694">
    <property type="protein sequence ID" value="AYG60249.1"/>
    <property type="molecule type" value="Genomic_DNA"/>
</dbReference>
<dbReference type="Gene3D" id="3.40.50.720">
    <property type="entry name" value="NAD(P)-binding Rossmann-like Domain"/>
    <property type="match status" value="1"/>
</dbReference>
<proteinExistence type="predicted"/>
<dbReference type="InterPro" id="IPR036291">
    <property type="entry name" value="NAD(P)-bd_dom_sf"/>
</dbReference>
<dbReference type="PANTHER" id="PTHR43162:SF1">
    <property type="entry name" value="PRESTALK A DIFFERENTIATION PROTEIN A"/>
    <property type="match status" value="1"/>
</dbReference>
<dbReference type="Proteomes" id="UP000282195">
    <property type="component" value="Chromosome"/>
</dbReference>
<dbReference type="SUPFAM" id="SSF51735">
    <property type="entry name" value="NAD(P)-binding Rossmann-fold domains"/>
    <property type="match status" value="1"/>
</dbReference>
<accession>A0A387FP15</accession>
<protein>
    <submittedName>
        <fullName evidence="2">NmrA family transcriptional regulator</fullName>
    </submittedName>
</protein>